<sequence length="217" mass="22404">MGGSCSGLWVMETGQSDTDMQPLTWFSAATTTGCVSRAREPHLGTVGDGVLPSQRAPPSLALLSPSQAPQPRAELGVVPAPPPDPGVLLLPLCTPGSLPVLRGPPSRCRTPTFPQAPQASCCPRSHVPLPTGPHPVPQQGLRHQPTRARHRGVTHLNLGCREIAGAAGPQGDIHPEANLGPAFPACSASCQALGPPGPLQTPSCSYGSWVPCGRWAS</sequence>
<keyword evidence="2" id="KW-1185">Reference proteome</keyword>
<dbReference type="EMBL" id="OX459969">
    <property type="protein sequence ID" value="CAI9173443.1"/>
    <property type="molecule type" value="Genomic_DNA"/>
</dbReference>
<organism evidence="1 2">
    <name type="scientific">Rangifer tarandus platyrhynchus</name>
    <name type="common">Svalbard reindeer</name>
    <dbReference type="NCBI Taxonomy" id="3082113"/>
    <lineage>
        <taxon>Eukaryota</taxon>
        <taxon>Metazoa</taxon>
        <taxon>Chordata</taxon>
        <taxon>Craniata</taxon>
        <taxon>Vertebrata</taxon>
        <taxon>Euteleostomi</taxon>
        <taxon>Mammalia</taxon>
        <taxon>Eutheria</taxon>
        <taxon>Laurasiatheria</taxon>
        <taxon>Artiodactyla</taxon>
        <taxon>Ruminantia</taxon>
        <taxon>Pecora</taxon>
        <taxon>Cervidae</taxon>
        <taxon>Odocoileinae</taxon>
        <taxon>Rangifer</taxon>
    </lineage>
</organism>
<name>A0ABN8ZIX8_RANTA</name>
<proteinExistence type="predicted"/>
<dbReference type="Proteomes" id="UP001176941">
    <property type="component" value="Chromosome 33"/>
</dbReference>
<accession>A0ABN8ZIX8</accession>
<gene>
    <name evidence="1" type="ORF">MRATA1EN1_LOCUS22405</name>
</gene>
<reference evidence="1" key="1">
    <citation type="submission" date="2023-04" db="EMBL/GenBank/DDBJ databases">
        <authorList>
            <consortium name="ELIXIR-Norway"/>
        </authorList>
    </citation>
    <scope>NUCLEOTIDE SEQUENCE [LARGE SCALE GENOMIC DNA]</scope>
</reference>
<evidence type="ECO:0000313" key="2">
    <source>
        <dbReference type="Proteomes" id="UP001176941"/>
    </source>
</evidence>
<protein>
    <submittedName>
        <fullName evidence="1">Uncharacterized protein</fullName>
    </submittedName>
</protein>
<evidence type="ECO:0000313" key="1">
    <source>
        <dbReference type="EMBL" id="CAI9173443.1"/>
    </source>
</evidence>